<evidence type="ECO:0000313" key="2">
    <source>
        <dbReference type="Proteomes" id="UP001159405"/>
    </source>
</evidence>
<organism evidence="1 2">
    <name type="scientific">Porites lobata</name>
    <dbReference type="NCBI Taxonomy" id="104759"/>
    <lineage>
        <taxon>Eukaryota</taxon>
        <taxon>Metazoa</taxon>
        <taxon>Cnidaria</taxon>
        <taxon>Anthozoa</taxon>
        <taxon>Hexacorallia</taxon>
        <taxon>Scleractinia</taxon>
        <taxon>Fungiina</taxon>
        <taxon>Poritidae</taxon>
        <taxon>Porites</taxon>
    </lineage>
</organism>
<gene>
    <name evidence="1" type="ORF">PLOB_00046459</name>
</gene>
<sequence length="158" mass="18194">MTKIWKSNMSKDLKIRFFIATIESILLYGCESWALSKAQEKSLDGTYTRMLRKALNIHWSSHIPNQQLYGDLPAVSNKIASRRLQLAGHCYRHLELSTQKLVLWEPTHGHRGRGRPNTTYVDTLKRDTGAFEASEIALLMADKRLWKDLVVARLRATK</sequence>
<protein>
    <submittedName>
        <fullName evidence="1">Uncharacterized protein</fullName>
    </submittedName>
</protein>
<evidence type="ECO:0000313" key="1">
    <source>
        <dbReference type="EMBL" id="CAH3190208.1"/>
    </source>
</evidence>
<dbReference type="Proteomes" id="UP001159405">
    <property type="component" value="Unassembled WGS sequence"/>
</dbReference>
<keyword evidence="2" id="KW-1185">Reference proteome</keyword>
<proteinExistence type="predicted"/>
<name>A0ABN8SF16_9CNID</name>
<dbReference type="PANTHER" id="PTHR47027">
    <property type="entry name" value="REVERSE TRANSCRIPTASE DOMAIN-CONTAINING PROTEIN"/>
    <property type="match status" value="1"/>
</dbReference>
<dbReference type="EMBL" id="CALNXK010000827">
    <property type="protein sequence ID" value="CAH3190208.1"/>
    <property type="molecule type" value="Genomic_DNA"/>
</dbReference>
<dbReference type="PANTHER" id="PTHR47027:SF27">
    <property type="entry name" value="REVERSE TRANSCRIPTASE DOMAIN-CONTAINING PROTEIN"/>
    <property type="match status" value="1"/>
</dbReference>
<accession>A0ABN8SF16</accession>
<comment type="caution">
    <text evidence="1">The sequence shown here is derived from an EMBL/GenBank/DDBJ whole genome shotgun (WGS) entry which is preliminary data.</text>
</comment>
<reference evidence="1 2" key="1">
    <citation type="submission" date="2022-05" db="EMBL/GenBank/DDBJ databases">
        <authorList>
            <consortium name="Genoscope - CEA"/>
            <person name="William W."/>
        </authorList>
    </citation>
    <scope>NUCLEOTIDE SEQUENCE [LARGE SCALE GENOMIC DNA]</scope>
</reference>